<dbReference type="Gene3D" id="2.60.120.260">
    <property type="entry name" value="Galactose-binding domain-like"/>
    <property type="match status" value="1"/>
</dbReference>
<dbReference type="RefSeq" id="WP_146402139.1">
    <property type="nucleotide sequence ID" value="NZ_SJPJ01000001.1"/>
</dbReference>
<evidence type="ECO:0000313" key="3">
    <source>
        <dbReference type="Proteomes" id="UP000315010"/>
    </source>
</evidence>
<keyword evidence="3" id="KW-1185">Reference proteome</keyword>
<dbReference type="Proteomes" id="UP000315010">
    <property type="component" value="Unassembled WGS sequence"/>
</dbReference>
<name>A0A5C5ZAL9_9BACT</name>
<evidence type="ECO:0000313" key="2">
    <source>
        <dbReference type="EMBL" id="TWT84419.1"/>
    </source>
</evidence>
<reference evidence="2 3" key="1">
    <citation type="submission" date="2019-02" db="EMBL/GenBank/DDBJ databases">
        <title>Deep-cultivation of Planctomycetes and their phenomic and genomic characterization uncovers novel biology.</title>
        <authorList>
            <person name="Wiegand S."/>
            <person name="Jogler M."/>
            <person name="Boedeker C."/>
            <person name="Pinto D."/>
            <person name="Vollmers J."/>
            <person name="Rivas-Marin E."/>
            <person name="Kohn T."/>
            <person name="Peeters S.H."/>
            <person name="Heuer A."/>
            <person name="Rast P."/>
            <person name="Oberbeckmann S."/>
            <person name="Bunk B."/>
            <person name="Jeske O."/>
            <person name="Meyerdierks A."/>
            <person name="Storesund J.E."/>
            <person name="Kallscheuer N."/>
            <person name="Luecker S."/>
            <person name="Lage O.M."/>
            <person name="Pohl T."/>
            <person name="Merkel B.J."/>
            <person name="Hornburger P."/>
            <person name="Mueller R.-W."/>
            <person name="Bruemmer F."/>
            <person name="Labrenz M."/>
            <person name="Spormann A.M."/>
            <person name="Op Den Camp H."/>
            <person name="Overmann J."/>
            <person name="Amann R."/>
            <person name="Jetten M.S.M."/>
            <person name="Mascher T."/>
            <person name="Medema M.H."/>
            <person name="Devos D.P."/>
            <person name="Kaster A.-K."/>
            <person name="Ovreas L."/>
            <person name="Rohde M."/>
            <person name="Galperin M.Y."/>
            <person name="Jogler C."/>
        </authorList>
    </citation>
    <scope>NUCLEOTIDE SEQUENCE [LARGE SCALE GENOMIC DNA]</scope>
    <source>
        <strain evidence="2 3">CA13</strain>
    </source>
</reference>
<proteinExistence type="predicted"/>
<dbReference type="AlphaFoldDB" id="A0A5C5ZAL9"/>
<dbReference type="SUPFAM" id="SSF49785">
    <property type="entry name" value="Galactose-binding domain-like"/>
    <property type="match status" value="1"/>
</dbReference>
<accession>A0A5C5ZAL9</accession>
<comment type="caution">
    <text evidence="2">The sequence shown here is derived from an EMBL/GenBank/DDBJ whole genome shotgun (WGS) entry which is preliminary data.</text>
</comment>
<dbReference type="EMBL" id="SJPJ01000001">
    <property type="protein sequence ID" value="TWT84419.1"/>
    <property type="molecule type" value="Genomic_DNA"/>
</dbReference>
<organism evidence="2 3">
    <name type="scientific">Novipirellula herctigrandis</name>
    <dbReference type="NCBI Taxonomy" id="2527986"/>
    <lineage>
        <taxon>Bacteria</taxon>
        <taxon>Pseudomonadati</taxon>
        <taxon>Planctomycetota</taxon>
        <taxon>Planctomycetia</taxon>
        <taxon>Pirellulales</taxon>
        <taxon>Pirellulaceae</taxon>
        <taxon>Novipirellula</taxon>
    </lineage>
</organism>
<dbReference type="InterPro" id="IPR008979">
    <property type="entry name" value="Galactose-bd-like_sf"/>
</dbReference>
<protein>
    <submittedName>
        <fullName evidence="2">F5/8 type C domain protein</fullName>
    </submittedName>
</protein>
<evidence type="ECO:0000259" key="1">
    <source>
        <dbReference type="Pfam" id="PF00754"/>
    </source>
</evidence>
<feature type="domain" description="F5/8 type C" evidence="1">
    <location>
        <begin position="630"/>
        <end position="732"/>
    </location>
</feature>
<dbReference type="OrthoDB" id="276805at2"/>
<dbReference type="Pfam" id="PF00754">
    <property type="entry name" value="F5_F8_type_C"/>
    <property type="match status" value="1"/>
</dbReference>
<dbReference type="InterPro" id="IPR000421">
    <property type="entry name" value="FA58C"/>
</dbReference>
<sequence>MTRRNLEHPVDVANQPHCEHKFLRNKDRDEEHTDWLYYQSGKTNLTFCRSLLLPGPNVALHYSIISVLMNPVGTILFRFKSVAQLLYPLCVAVCVLSSQLVFAEAFGIESKSTQPPSDGTILAFAAGDRWPVALEPHTELLEEVLKAGPPSKPDAFAQAMVNLAAILKADLAVASNHQRMRTAVAVAMEFTRKYVSRDENDAVARFQWYSKAQAEGQLHPSFDELETWERRFVVNIPWHHGNGDTDELDWLNREAKLPPHEYCRACWQAPYRGHNPFGETVQGPLYYVPFENELKAFEMRREVGAVCGGLSHFGAAAARANGIGATTMGEPGHCAYAIRIDGEWLPSYSLSSDRTAHQTLLRPKWPYVVLQDKVFADPNRTLAATRLALWAAMLKERDPRRAASLLIRACEIQPNNPLLWESRFEVLQRAGLNEPAKWWDQARRLGQGLKGYPSVVVDTINRLDKKNGVFSDPAQRGRMLAAGLTQAIGVDAPASPAMNWTKMYDQVYALSGEQQTDQANVCRAIAANIIRGPDAQRFVEDALQRFGHSDDIVNFVMDATLESLKSRKSLQGDKRQQLIEACMISAANRRDPLAFQRLAAMHPAPFTENLDYPKDPFSAELVSLRGSIRTSSTSSWDRINGHASVLGIKGGQFHTGKATDEWCEITLPGVAKLDGMIIENTTGNRPRAVPFTIEISADGEKWEEVKRVEETAARWRIDLEDGSPSARFIRINGSVGREDFLHFRRILIYGKPQS</sequence>
<gene>
    <name evidence="2" type="ORF">CA13_58970</name>
</gene>